<evidence type="ECO:0008006" key="3">
    <source>
        <dbReference type="Google" id="ProtNLM"/>
    </source>
</evidence>
<keyword evidence="2" id="KW-1185">Reference proteome</keyword>
<proteinExistence type="predicted"/>
<sequence length="188" mass="19853">MIRDEIVAHGRELAGPLGPLGSLDEQERRTDEWLGSIDADAVDEFVDLVAHPPSATELGSVDPDVFAQVVPELLCRFAELRADDAVPRLAAQLARVEPRRAAARRAAAEALGASGSAAALPLLTDHLVTHPDLAARDGIAVVEAIAELDASGGAAALATVRDALATRPETQPVRRRIDELLAERDARA</sequence>
<reference evidence="1 2" key="1">
    <citation type="submission" date="2022-03" db="EMBL/GenBank/DDBJ databases">
        <title>Mucilaginibacter sp. isolated from the gut of Protaetia brevitarsis seulensis larvae.</title>
        <authorList>
            <person name="Won M."/>
            <person name="Kim S.-J."/>
            <person name="Kwon S.-W."/>
        </authorList>
    </citation>
    <scope>NUCLEOTIDE SEQUENCE [LARGE SCALE GENOMIC DNA]</scope>
    <source>
        <strain evidence="1 2">CFWR-12</strain>
    </source>
</reference>
<dbReference type="RefSeq" id="WP_243553963.1">
    <property type="nucleotide sequence ID" value="NZ_CP094528.1"/>
</dbReference>
<organism evidence="1 2">
    <name type="scientific">Agromyces larvae</name>
    <dbReference type="NCBI Taxonomy" id="2929802"/>
    <lineage>
        <taxon>Bacteria</taxon>
        <taxon>Bacillati</taxon>
        <taxon>Actinomycetota</taxon>
        <taxon>Actinomycetes</taxon>
        <taxon>Micrococcales</taxon>
        <taxon>Microbacteriaceae</taxon>
        <taxon>Agromyces</taxon>
    </lineage>
</organism>
<protein>
    <recommendedName>
        <fullName evidence="3">HEAT repeat domain-containing protein</fullName>
    </recommendedName>
</protein>
<dbReference type="Proteomes" id="UP000832097">
    <property type="component" value="Chromosome"/>
</dbReference>
<evidence type="ECO:0000313" key="1">
    <source>
        <dbReference type="EMBL" id="UOE42999.1"/>
    </source>
</evidence>
<name>A0ABY4BVS3_9MICO</name>
<accession>A0ABY4BVS3</accession>
<gene>
    <name evidence="1" type="ORF">MTO99_12460</name>
</gene>
<evidence type="ECO:0000313" key="2">
    <source>
        <dbReference type="Proteomes" id="UP000832097"/>
    </source>
</evidence>
<dbReference type="EMBL" id="CP094528">
    <property type="protein sequence ID" value="UOE42999.1"/>
    <property type="molecule type" value="Genomic_DNA"/>
</dbReference>